<proteinExistence type="predicted"/>
<dbReference type="AlphaFoldDB" id="A0A0R2E2J9"/>
<dbReference type="SUPFAM" id="SSF158379">
    <property type="entry name" value="YqgQ-like"/>
    <property type="match status" value="1"/>
</dbReference>
<evidence type="ECO:0008006" key="3">
    <source>
        <dbReference type="Google" id="ProtNLM"/>
    </source>
</evidence>
<dbReference type="Proteomes" id="UP000050898">
    <property type="component" value="Unassembled WGS sequence"/>
</dbReference>
<evidence type="ECO:0000313" key="1">
    <source>
        <dbReference type="EMBL" id="KRN10536.1"/>
    </source>
</evidence>
<dbReference type="PATRIC" id="fig|1046596.6.peg.2622"/>
<dbReference type="Gene3D" id="1.10.287.760">
    <property type="entry name" value="YqgQ-like"/>
    <property type="match status" value="1"/>
</dbReference>
<dbReference type="InterPro" id="IPR009256">
    <property type="entry name" value="YqgQ-like"/>
</dbReference>
<evidence type="ECO:0000313" key="2">
    <source>
        <dbReference type="Proteomes" id="UP000050898"/>
    </source>
</evidence>
<dbReference type="InterPro" id="IPR023164">
    <property type="entry name" value="YqgQ-like_sf"/>
</dbReference>
<reference evidence="1 2" key="1">
    <citation type="journal article" date="2015" name="Genome Announc.">
        <title>Expanding the biotechnology potential of lactobacilli through comparative genomics of 213 strains and associated genera.</title>
        <authorList>
            <person name="Sun Z."/>
            <person name="Harris H.M."/>
            <person name="McCann A."/>
            <person name="Guo C."/>
            <person name="Argimon S."/>
            <person name="Zhang W."/>
            <person name="Yang X."/>
            <person name="Jeffery I.B."/>
            <person name="Cooney J.C."/>
            <person name="Kagawa T.F."/>
            <person name="Liu W."/>
            <person name="Song Y."/>
            <person name="Salvetti E."/>
            <person name="Wrobel A."/>
            <person name="Rasinkangas P."/>
            <person name="Parkhill J."/>
            <person name="Rea M.C."/>
            <person name="O'Sullivan O."/>
            <person name="Ritari J."/>
            <person name="Douillard F.P."/>
            <person name="Paul Ross R."/>
            <person name="Yang R."/>
            <person name="Briner A.E."/>
            <person name="Felis G.E."/>
            <person name="de Vos W.M."/>
            <person name="Barrangou R."/>
            <person name="Klaenhammer T.R."/>
            <person name="Caufield P.W."/>
            <person name="Cui Y."/>
            <person name="Zhang H."/>
            <person name="O'Toole P.W."/>
        </authorList>
    </citation>
    <scope>NUCLEOTIDE SEQUENCE [LARGE SCALE GENOMIC DNA]</scope>
    <source>
        <strain evidence="1 2">DSM 20444</strain>
    </source>
</reference>
<protein>
    <recommendedName>
        <fullName evidence="3">DUF910 family protein</fullName>
    </recommendedName>
</protein>
<dbReference type="EMBL" id="AYYH01000009">
    <property type="protein sequence ID" value="KRN10536.1"/>
    <property type="molecule type" value="Genomic_DNA"/>
</dbReference>
<gene>
    <name evidence="1" type="ORF">FD00_GL002493</name>
</gene>
<dbReference type="Pfam" id="PF06014">
    <property type="entry name" value="YqgQ-like"/>
    <property type="match status" value="1"/>
</dbReference>
<accession>A0A0R2E2J9</accession>
<organism evidence="1 2">
    <name type="scientific">Liquorilactobacillus mali KCTC 3596 = DSM 20444</name>
    <dbReference type="NCBI Taxonomy" id="1046596"/>
    <lineage>
        <taxon>Bacteria</taxon>
        <taxon>Bacillati</taxon>
        <taxon>Bacillota</taxon>
        <taxon>Bacilli</taxon>
        <taxon>Lactobacillales</taxon>
        <taxon>Lactobacillaceae</taxon>
        <taxon>Liquorilactobacillus</taxon>
    </lineage>
</organism>
<keyword evidence="2" id="KW-1185">Reference proteome</keyword>
<sequence>MKKFGVFVYVGKRLWDIELMALEIDNLYQAGVIDKQTFLNAKLILTREHKVEEENN</sequence>
<comment type="caution">
    <text evidence="1">The sequence shown here is derived from an EMBL/GenBank/DDBJ whole genome shotgun (WGS) entry which is preliminary data.</text>
</comment>
<name>A0A0R2E2J9_9LACO</name>